<dbReference type="EMBL" id="FQ790325">
    <property type="protein sequence ID" value="CCD50342.1"/>
    <property type="molecule type" value="Genomic_DNA"/>
</dbReference>
<name>G2YEU9_BOTF4</name>
<gene>
    <name evidence="1" type="ORF">BofuT4_uP090290.1</name>
</gene>
<sequence length="37" mass="4517">MMHRDRNDVQNSYEAPYTHVSVFAGRHYRYKLETGRM</sequence>
<dbReference type="AlphaFoldDB" id="G2YEU9"/>
<dbReference type="InParanoid" id="G2YEU9"/>
<reference evidence="2" key="1">
    <citation type="journal article" date="2011" name="PLoS Genet.">
        <title>Genomic analysis of the necrotrophic fungal pathogens Sclerotinia sclerotiorum and Botrytis cinerea.</title>
        <authorList>
            <person name="Amselem J."/>
            <person name="Cuomo C.A."/>
            <person name="van Kan J.A."/>
            <person name="Viaud M."/>
            <person name="Benito E.P."/>
            <person name="Couloux A."/>
            <person name="Coutinho P.M."/>
            <person name="de Vries R.P."/>
            <person name="Dyer P.S."/>
            <person name="Fillinger S."/>
            <person name="Fournier E."/>
            <person name="Gout L."/>
            <person name="Hahn M."/>
            <person name="Kohn L."/>
            <person name="Lapalu N."/>
            <person name="Plummer K.M."/>
            <person name="Pradier J.M."/>
            <person name="Quevillon E."/>
            <person name="Sharon A."/>
            <person name="Simon A."/>
            <person name="ten Have A."/>
            <person name="Tudzynski B."/>
            <person name="Tudzynski P."/>
            <person name="Wincker P."/>
            <person name="Andrew M."/>
            <person name="Anthouard V."/>
            <person name="Beever R.E."/>
            <person name="Beffa R."/>
            <person name="Benoit I."/>
            <person name="Bouzid O."/>
            <person name="Brault B."/>
            <person name="Chen Z."/>
            <person name="Choquer M."/>
            <person name="Collemare J."/>
            <person name="Cotton P."/>
            <person name="Danchin E.G."/>
            <person name="Da Silva C."/>
            <person name="Gautier A."/>
            <person name="Giraud C."/>
            <person name="Giraud T."/>
            <person name="Gonzalez C."/>
            <person name="Grossetete S."/>
            <person name="Guldener U."/>
            <person name="Henrissat B."/>
            <person name="Howlett B.J."/>
            <person name="Kodira C."/>
            <person name="Kretschmer M."/>
            <person name="Lappartient A."/>
            <person name="Leroch M."/>
            <person name="Levis C."/>
            <person name="Mauceli E."/>
            <person name="Neuveglise C."/>
            <person name="Oeser B."/>
            <person name="Pearson M."/>
            <person name="Poulain J."/>
            <person name="Poussereau N."/>
            <person name="Quesneville H."/>
            <person name="Rascle C."/>
            <person name="Schumacher J."/>
            <person name="Segurens B."/>
            <person name="Sexton A."/>
            <person name="Silva E."/>
            <person name="Sirven C."/>
            <person name="Soanes D.M."/>
            <person name="Talbot N.J."/>
            <person name="Templeton M."/>
            <person name="Yandava C."/>
            <person name="Yarden O."/>
            <person name="Zeng Q."/>
            <person name="Rollins J.A."/>
            <person name="Lebrun M.H."/>
            <person name="Dickman M."/>
        </authorList>
    </citation>
    <scope>NUCLEOTIDE SEQUENCE [LARGE SCALE GENOMIC DNA]</scope>
    <source>
        <strain evidence="2">T4</strain>
    </source>
</reference>
<dbReference type="Proteomes" id="UP000008177">
    <property type="component" value="Unplaced contigs"/>
</dbReference>
<protein>
    <submittedName>
        <fullName evidence="1">Uncharacterized protein</fullName>
    </submittedName>
</protein>
<organism evidence="1 2">
    <name type="scientific">Botryotinia fuckeliana (strain T4)</name>
    <name type="common">Noble rot fungus</name>
    <name type="synonym">Botrytis cinerea</name>
    <dbReference type="NCBI Taxonomy" id="999810"/>
    <lineage>
        <taxon>Eukaryota</taxon>
        <taxon>Fungi</taxon>
        <taxon>Dikarya</taxon>
        <taxon>Ascomycota</taxon>
        <taxon>Pezizomycotina</taxon>
        <taxon>Leotiomycetes</taxon>
        <taxon>Helotiales</taxon>
        <taxon>Sclerotiniaceae</taxon>
        <taxon>Botrytis</taxon>
    </lineage>
</organism>
<evidence type="ECO:0000313" key="1">
    <source>
        <dbReference type="EMBL" id="CCD50342.1"/>
    </source>
</evidence>
<accession>G2YEU9</accession>
<proteinExistence type="predicted"/>
<evidence type="ECO:0000313" key="2">
    <source>
        <dbReference type="Proteomes" id="UP000008177"/>
    </source>
</evidence>
<dbReference type="HOGENOM" id="CLU_3350978_0_0_1"/>